<name>W2RYK9_CYPE1</name>
<dbReference type="Gene3D" id="3.40.30.10">
    <property type="entry name" value="Glutaredoxin"/>
    <property type="match status" value="1"/>
</dbReference>
<dbReference type="Proteomes" id="UP000030752">
    <property type="component" value="Unassembled WGS sequence"/>
</dbReference>
<evidence type="ECO:0000313" key="2">
    <source>
        <dbReference type="Proteomes" id="UP000030752"/>
    </source>
</evidence>
<proteinExistence type="predicted"/>
<organism evidence="1 2">
    <name type="scientific">Cyphellophora europaea (strain CBS 101466)</name>
    <name type="common">Phialophora europaea</name>
    <dbReference type="NCBI Taxonomy" id="1220924"/>
    <lineage>
        <taxon>Eukaryota</taxon>
        <taxon>Fungi</taxon>
        <taxon>Dikarya</taxon>
        <taxon>Ascomycota</taxon>
        <taxon>Pezizomycotina</taxon>
        <taxon>Eurotiomycetes</taxon>
        <taxon>Chaetothyriomycetidae</taxon>
        <taxon>Chaetothyriales</taxon>
        <taxon>Cyphellophoraceae</taxon>
        <taxon>Cyphellophora</taxon>
    </lineage>
</organism>
<dbReference type="HOGENOM" id="CLU_1102735_0_0_1"/>
<dbReference type="RefSeq" id="XP_008716041.1">
    <property type="nucleotide sequence ID" value="XM_008717819.1"/>
</dbReference>
<dbReference type="InParanoid" id="W2RYK9"/>
<protein>
    <submittedName>
        <fullName evidence="1">Uncharacterized protein</fullName>
    </submittedName>
</protein>
<keyword evidence="2" id="KW-1185">Reference proteome</keyword>
<gene>
    <name evidence="1" type="ORF">HMPREF1541_03468</name>
</gene>
<reference evidence="1 2" key="1">
    <citation type="submission" date="2013-03" db="EMBL/GenBank/DDBJ databases">
        <title>The Genome Sequence of Phialophora europaea CBS 101466.</title>
        <authorList>
            <consortium name="The Broad Institute Genomics Platform"/>
            <person name="Cuomo C."/>
            <person name="de Hoog S."/>
            <person name="Gorbushina A."/>
            <person name="Walker B."/>
            <person name="Young S.K."/>
            <person name="Zeng Q."/>
            <person name="Gargeya S."/>
            <person name="Fitzgerald M."/>
            <person name="Haas B."/>
            <person name="Abouelleil A."/>
            <person name="Allen A.W."/>
            <person name="Alvarado L."/>
            <person name="Arachchi H.M."/>
            <person name="Berlin A.M."/>
            <person name="Chapman S.B."/>
            <person name="Gainer-Dewar J."/>
            <person name="Goldberg J."/>
            <person name="Griggs A."/>
            <person name="Gujja S."/>
            <person name="Hansen M."/>
            <person name="Howarth C."/>
            <person name="Imamovic A."/>
            <person name="Ireland A."/>
            <person name="Larimer J."/>
            <person name="McCowan C."/>
            <person name="Murphy C."/>
            <person name="Pearson M."/>
            <person name="Poon T.W."/>
            <person name="Priest M."/>
            <person name="Roberts A."/>
            <person name="Saif S."/>
            <person name="Shea T."/>
            <person name="Sisk P."/>
            <person name="Sykes S."/>
            <person name="Wortman J."/>
            <person name="Nusbaum C."/>
            <person name="Birren B."/>
        </authorList>
    </citation>
    <scope>NUCLEOTIDE SEQUENCE [LARGE SCALE GENOMIC DNA]</scope>
    <source>
        <strain evidence="1 2">CBS 101466</strain>
    </source>
</reference>
<evidence type="ECO:0000313" key="1">
    <source>
        <dbReference type="EMBL" id="ETN41532.1"/>
    </source>
</evidence>
<dbReference type="EMBL" id="KB822719">
    <property type="protein sequence ID" value="ETN41532.1"/>
    <property type="molecule type" value="Genomic_DNA"/>
</dbReference>
<dbReference type="GeneID" id="19970807"/>
<dbReference type="VEuPathDB" id="FungiDB:HMPREF1541_03468"/>
<dbReference type="AlphaFoldDB" id="W2RYK9"/>
<dbReference type="STRING" id="1220924.W2RYK9"/>
<accession>W2RYK9</accession>
<sequence length="252" mass="27395">MLSGINRPQSKEALDKLLTADSSVVILQTTDPKDAILVSAVTEKAAGSAVFGVVDKPEILGSKYMSPSLLCHKNGEDYAYNQVIEVSVNPKELSGQDIRNLANVELFVEDCVTPQIPEFGRRKMNHLYSLRKPIVYVFHDVPMSISRALNPLTKAWAGVVPFVHLDSKQHAEMVLALGLDPNGGFPAVTVEGVINDQVYPMPQDWAVEPENVDAFVGGILHGKATGGRKGMGWVQQAGLKGNHKGRDVKDEL</sequence>